<dbReference type="Proteomes" id="UP001519887">
    <property type="component" value="Unassembled WGS sequence"/>
</dbReference>
<dbReference type="InterPro" id="IPR037455">
    <property type="entry name" value="LucA/IucC-like"/>
</dbReference>
<evidence type="ECO:0000313" key="5">
    <source>
        <dbReference type="Proteomes" id="UP001519887"/>
    </source>
</evidence>
<comment type="similarity">
    <text evidence="2">Belongs to the IucA/IucC family.</text>
</comment>
<keyword evidence="5" id="KW-1185">Reference proteome</keyword>
<comment type="pathway">
    <text evidence="1">Siderophore biosynthesis.</text>
</comment>
<organism evidence="4 5">
    <name type="scientific">Paenibacillus sepulcri</name>
    <dbReference type="NCBI Taxonomy" id="359917"/>
    <lineage>
        <taxon>Bacteria</taxon>
        <taxon>Bacillati</taxon>
        <taxon>Bacillota</taxon>
        <taxon>Bacilli</taxon>
        <taxon>Bacillales</taxon>
        <taxon>Paenibacillaceae</taxon>
        <taxon>Paenibacillus</taxon>
    </lineage>
</organism>
<feature type="non-terminal residue" evidence="4">
    <location>
        <position position="97"/>
    </location>
</feature>
<proteinExistence type="inferred from homology"/>
<gene>
    <name evidence="4" type="ORF">K0U00_51160</name>
</gene>
<name>A0ABS7CNW6_9BACL</name>
<dbReference type="EMBL" id="JAHZIK010003944">
    <property type="protein sequence ID" value="MBW7462440.1"/>
    <property type="molecule type" value="Genomic_DNA"/>
</dbReference>
<evidence type="ECO:0000313" key="4">
    <source>
        <dbReference type="EMBL" id="MBW7462440.1"/>
    </source>
</evidence>
<evidence type="ECO:0000256" key="1">
    <source>
        <dbReference type="ARBA" id="ARBA00004924"/>
    </source>
</evidence>
<accession>A0ABS7CNW6</accession>
<reference evidence="4 5" key="1">
    <citation type="submission" date="2021-07" db="EMBL/GenBank/DDBJ databases">
        <title>Paenibacillus radiodurans sp. nov., isolated from the southeastern edge of Tengger Desert.</title>
        <authorList>
            <person name="Zhang G."/>
        </authorList>
    </citation>
    <scope>NUCLEOTIDE SEQUENCE [LARGE SCALE GENOMIC DNA]</scope>
    <source>
        <strain evidence="4 5">CCM 7311</strain>
    </source>
</reference>
<dbReference type="PANTHER" id="PTHR34384">
    <property type="entry name" value="L-2,3-DIAMINOPROPANOATE--CITRATE LIGASE"/>
    <property type="match status" value="1"/>
</dbReference>
<dbReference type="Gene3D" id="1.10.510.40">
    <property type="match status" value="1"/>
</dbReference>
<comment type="caution">
    <text evidence="4">The sequence shown here is derived from an EMBL/GenBank/DDBJ whole genome shotgun (WGS) entry which is preliminary data.</text>
</comment>
<feature type="non-terminal residue" evidence="4">
    <location>
        <position position="1"/>
    </location>
</feature>
<protein>
    <submittedName>
        <fullName evidence="4">Short-chain oxidoreductase</fullName>
    </submittedName>
</protein>
<sequence length="97" mass="10524">YVMAALLETCPGEAEPMLIAAIRQTAHGQLPDLGLWLEACLRISMLPLLRLLADHGISFEAHLQNSLLALVDGMPACYYVRDLEGVSIHRARAAEAG</sequence>
<evidence type="ECO:0000259" key="3">
    <source>
        <dbReference type="Pfam" id="PF06276"/>
    </source>
</evidence>
<dbReference type="PANTHER" id="PTHR34384:SF5">
    <property type="entry name" value="L-2,3-DIAMINOPROPANOATE--CITRATE LIGASE"/>
    <property type="match status" value="1"/>
</dbReference>
<evidence type="ECO:0000256" key="2">
    <source>
        <dbReference type="ARBA" id="ARBA00007832"/>
    </source>
</evidence>
<feature type="domain" description="Aerobactin siderophore biosynthesis IucA/IucC-like C-terminal" evidence="3">
    <location>
        <begin position="35"/>
        <end position="91"/>
    </location>
</feature>
<dbReference type="Pfam" id="PF06276">
    <property type="entry name" value="FhuF"/>
    <property type="match status" value="1"/>
</dbReference>
<dbReference type="InterPro" id="IPR022770">
    <property type="entry name" value="IucA/IucC-like_C"/>
</dbReference>